<protein>
    <submittedName>
        <fullName evidence="2">Uncharacterized protein</fullName>
    </submittedName>
</protein>
<accession>A0ABZ2J8G4</accession>
<evidence type="ECO:0000313" key="3">
    <source>
        <dbReference type="Proteomes" id="UP001375228"/>
    </source>
</evidence>
<dbReference type="RefSeq" id="WP_144188889.1">
    <property type="nucleotide sequence ID" value="NZ_CP146690.1"/>
</dbReference>
<proteinExistence type="predicted"/>
<dbReference type="Proteomes" id="UP001375228">
    <property type="component" value="Chromosome"/>
</dbReference>
<keyword evidence="3" id="KW-1185">Reference proteome</keyword>
<evidence type="ECO:0000256" key="1">
    <source>
        <dbReference type="SAM" id="MobiDB-lite"/>
    </source>
</evidence>
<reference evidence="2 3" key="1">
    <citation type="submission" date="2024-03" db="EMBL/GenBank/DDBJ databases">
        <title>Pseudomonas juntendi.</title>
        <authorList>
            <person name="Liu Y."/>
        </authorList>
    </citation>
    <scope>NUCLEOTIDE SEQUENCE [LARGE SCALE GENOMIC DNA]</scope>
    <source>
        <strain evidence="2 3">L4046hy</strain>
    </source>
</reference>
<organism evidence="2 3">
    <name type="scientific">Pseudomonas juntendi</name>
    <dbReference type="NCBI Taxonomy" id="2666183"/>
    <lineage>
        <taxon>Bacteria</taxon>
        <taxon>Pseudomonadati</taxon>
        <taxon>Pseudomonadota</taxon>
        <taxon>Gammaproteobacteria</taxon>
        <taxon>Pseudomonadales</taxon>
        <taxon>Pseudomonadaceae</taxon>
        <taxon>Pseudomonas</taxon>
    </lineage>
</organism>
<feature type="region of interest" description="Disordered" evidence="1">
    <location>
        <begin position="85"/>
        <end position="110"/>
    </location>
</feature>
<sequence length="110" mass="12001">MSVVTVDEVQKAMPRPLTKYEEFLVGFAPPGADAAEVVEQLLKRSYLLILEEILGRKLDAGEHAHALQSFEDGVPVGVVAKQLEQRKLAATQKPPQSTASKSTSTPFGRR</sequence>
<evidence type="ECO:0000313" key="2">
    <source>
        <dbReference type="EMBL" id="WWY19478.1"/>
    </source>
</evidence>
<feature type="compositionally biased region" description="Polar residues" evidence="1">
    <location>
        <begin position="93"/>
        <end position="110"/>
    </location>
</feature>
<name>A0ABZ2J8G4_9PSED</name>
<dbReference type="EMBL" id="CP146691">
    <property type="protein sequence ID" value="WWY19478.1"/>
    <property type="molecule type" value="Genomic_DNA"/>
</dbReference>
<gene>
    <name evidence="2" type="ORF">V9385_17670</name>
</gene>